<sequence length="857" mass="90865">MSTQRSHVASLQLAREARERFVTATGGVIAPSAHAIRERLTALSQQVATAREMQEHRDDFLTFRTKESNWVSLAQDGWRKALAGVSSSTGGLSNSLSTLELIGDEVVENNILSSRLALVIQDKASFELNDLRLRIQSLEGTTELGSKDVLRPESLAKMLVEQWLAAGLSRQLWNKVQDVVHTRLLEVVVGAYHDANAFLISKGVMPEIDLKHFVKRTGAVTNSGALGGSFAHEASAHPPTGGGGYGAGSAGGFGGGYAGGFGVPPGSFAPAAIGVMPVQGGSGGTSGGGSGSGSGSGGGGSSGRGYAGAAMPGMDGIAGSPFFVARQRAQGVLLNLKRFVTARIGGETVAQRGGAMGGGVGATGMGVRSATGGGMGGGVGVGVGMVGGAGGGIGGAAFAAAIADAEAAYQIAASQYLLGDEATAVQQTAVDLRRRSAELKKKAPTTADKATVEIVALMFQAILAEERIPFSARVWFARLQMPVLRVAIAEPEFFGTLQHPARMLIDRMGSCVMGFDAAAISGSALEGEIRRVVQVIEQYPETGQRVFKLVFDEFVAFLNKYLTQSDATQRLMSVAQQVEQKETMAIQYTIELRKMLNDMPVREEIREFLFKVWAEVLAIAALRYGGQDEQTVTLKRAASELVWAASAKPNRSDRTRVIQDLPKLLQRLRAGMTLLGIVGEPQEQHIKIIGDTLADAFMSKTEAIPTAQIDAMAKRLANLEDFVTDEGGDVSGELPIDAGSIELLLGVDAASIEVIPNAGTKVSEDMLAWAHELQVGTWFMLDHNSRVNQVQFVWRSDRKQLHLFAATHGRNFLIQAGRLASYLQAGLLVPAEEETLTVRATREALAKLDANPERLLN</sequence>
<reference evidence="2 3" key="1">
    <citation type="submission" date="2024-03" db="EMBL/GenBank/DDBJ databases">
        <title>Novel species of the genus Variovorax.</title>
        <authorList>
            <person name="Liu Q."/>
            <person name="Xin Y.-H."/>
        </authorList>
    </citation>
    <scope>NUCLEOTIDE SEQUENCE [LARGE SCALE GENOMIC DNA]</scope>
    <source>
        <strain evidence="2 3">KACC 18501</strain>
    </source>
</reference>
<dbReference type="InterPro" id="IPR012434">
    <property type="entry name" value="DUF1631"/>
</dbReference>
<keyword evidence="3" id="KW-1185">Reference proteome</keyword>
<gene>
    <name evidence="2" type="ORF">WKW80_07050</name>
</gene>
<feature type="region of interest" description="Disordered" evidence="1">
    <location>
        <begin position="280"/>
        <end position="303"/>
    </location>
</feature>
<evidence type="ECO:0000313" key="2">
    <source>
        <dbReference type="EMBL" id="MEJ8821793.1"/>
    </source>
</evidence>
<dbReference type="RefSeq" id="WP_340362847.1">
    <property type="nucleotide sequence ID" value="NZ_JBBKZV010000003.1"/>
</dbReference>
<proteinExistence type="predicted"/>
<accession>A0ABU8VWJ2</accession>
<name>A0ABU8VWJ2_9BURK</name>
<protein>
    <submittedName>
        <fullName evidence="2">DUF1631 family protein</fullName>
    </submittedName>
</protein>
<evidence type="ECO:0000313" key="3">
    <source>
        <dbReference type="Proteomes" id="UP001363010"/>
    </source>
</evidence>
<evidence type="ECO:0000256" key="1">
    <source>
        <dbReference type="SAM" id="MobiDB-lite"/>
    </source>
</evidence>
<dbReference type="Pfam" id="PF07793">
    <property type="entry name" value="DUF1631"/>
    <property type="match status" value="2"/>
</dbReference>
<organism evidence="2 3">
    <name type="scientific">Variovorax humicola</name>
    <dbReference type="NCBI Taxonomy" id="1769758"/>
    <lineage>
        <taxon>Bacteria</taxon>
        <taxon>Pseudomonadati</taxon>
        <taxon>Pseudomonadota</taxon>
        <taxon>Betaproteobacteria</taxon>
        <taxon>Burkholderiales</taxon>
        <taxon>Comamonadaceae</taxon>
        <taxon>Variovorax</taxon>
    </lineage>
</organism>
<dbReference type="EMBL" id="JBBKZV010000003">
    <property type="protein sequence ID" value="MEJ8821793.1"/>
    <property type="molecule type" value="Genomic_DNA"/>
</dbReference>
<comment type="caution">
    <text evidence="2">The sequence shown here is derived from an EMBL/GenBank/DDBJ whole genome shotgun (WGS) entry which is preliminary data.</text>
</comment>
<dbReference type="Proteomes" id="UP001363010">
    <property type="component" value="Unassembled WGS sequence"/>
</dbReference>